<dbReference type="NCBIfam" id="TIGR01244">
    <property type="entry name" value="TIGR01244 family sulfur transferase"/>
    <property type="match status" value="1"/>
</dbReference>
<evidence type="ECO:0000313" key="2">
    <source>
        <dbReference type="EMBL" id="PLW83176.1"/>
    </source>
</evidence>
<sequence length="139" mass="14667">MKTITVTPRLSVAGQIDVADVADIAAAGFRILVNNRPDGEAAGQPASSAIAAAARESGLEYIEYPVGPTDFPGPDPVHYGEMLDNASGPVLAFCRSGTRSISLWVATRPREELPEALERARSLGFDLSGLGRSLMARDL</sequence>
<dbReference type="Pfam" id="PF04273">
    <property type="entry name" value="BLH_phosphatase"/>
    <property type="match status" value="1"/>
</dbReference>
<dbReference type="GO" id="GO:0016787">
    <property type="term" value="F:hydrolase activity"/>
    <property type="evidence" value="ECO:0007669"/>
    <property type="project" value="InterPro"/>
</dbReference>
<dbReference type="RefSeq" id="WP_101520778.1">
    <property type="nucleotide sequence ID" value="NZ_PKLZ01000003.1"/>
</dbReference>
<accession>A0A2N5Y454</accession>
<dbReference type="Proteomes" id="UP000234845">
    <property type="component" value="Unassembled WGS sequence"/>
</dbReference>
<feature type="domain" description="Beta-lactamase hydrolase-like protein phosphatase-like" evidence="1">
    <location>
        <begin position="5"/>
        <end position="105"/>
    </location>
</feature>
<gene>
    <name evidence="2" type="ORF">CWI75_07115</name>
</gene>
<proteinExistence type="predicted"/>
<dbReference type="InterPro" id="IPR029021">
    <property type="entry name" value="Prot-tyrosine_phosphatase-like"/>
</dbReference>
<dbReference type="AlphaFoldDB" id="A0A2N5Y454"/>
<evidence type="ECO:0000313" key="3">
    <source>
        <dbReference type="Proteomes" id="UP000234845"/>
    </source>
</evidence>
<protein>
    <submittedName>
        <fullName evidence="2">TIGR01244 family phosphatase</fullName>
    </submittedName>
</protein>
<keyword evidence="3" id="KW-1185">Reference proteome</keyword>
<dbReference type="InterPro" id="IPR005939">
    <property type="entry name" value="BLH_phosphatase-like"/>
</dbReference>
<dbReference type="EMBL" id="PKLZ01000003">
    <property type="protein sequence ID" value="PLW83176.1"/>
    <property type="molecule type" value="Genomic_DNA"/>
</dbReference>
<organism evidence="2 3">
    <name type="scientific">Kineobactrum sediminis</name>
    <dbReference type="NCBI Taxonomy" id="1905677"/>
    <lineage>
        <taxon>Bacteria</taxon>
        <taxon>Pseudomonadati</taxon>
        <taxon>Pseudomonadota</taxon>
        <taxon>Gammaproteobacteria</taxon>
        <taxon>Cellvibrionales</taxon>
        <taxon>Halieaceae</taxon>
        <taxon>Kineobactrum</taxon>
    </lineage>
</organism>
<comment type="caution">
    <text evidence="2">The sequence shown here is derived from an EMBL/GenBank/DDBJ whole genome shotgun (WGS) entry which is preliminary data.</text>
</comment>
<name>A0A2N5Y454_9GAMM</name>
<evidence type="ECO:0000259" key="1">
    <source>
        <dbReference type="Pfam" id="PF04273"/>
    </source>
</evidence>
<reference evidence="3" key="1">
    <citation type="submission" date="2017-11" db="EMBL/GenBank/DDBJ databases">
        <title>The draft genome sequence of Chromatocurvus sp. F02.</title>
        <authorList>
            <person name="Du Z.-J."/>
            <person name="Chang Y.-Q."/>
        </authorList>
    </citation>
    <scope>NUCLEOTIDE SEQUENCE [LARGE SCALE GENOMIC DNA]</scope>
    <source>
        <strain evidence="3">F02</strain>
    </source>
</reference>
<dbReference type="OrthoDB" id="9802771at2"/>
<dbReference type="Gene3D" id="3.90.190.10">
    <property type="entry name" value="Protein tyrosine phosphatase superfamily"/>
    <property type="match status" value="1"/>
</dbReference>